<dbReference type="GO" id="GO:0004382">
    <property type="term" value="F:GDP phosphatase activity"/>
    <property type="evidence" value="ECO:0007669"/>
    <property type="project" value="TreeGrafter"/>
</dbReference>
<dbReference type="SUPFAM" id="SSF101887">
    <property type="entry name" value="Apyrase"/>
    <property type="match status" value="1"/>
</dbReference>
<keyword evidence="7" id="KW-0812">Transmembrane</keyword>
<dbReference type="Proteomes" id="UP000079169">
    <property type="component" value="Unplaced"/>
</dbReference>
<evidence type="ECO:0000256" key="6">
    <source>
        <dbReference type="PIRSR" id="PIRSR609283-1"/>
    </source>
</evidence>
<evidence type="ECO:0000256" key="2">
    <source>
        <dbReference type="ARBA" id="ARBA00022723"/>
    </source>
</evidence>
<dbReference type="Pfam" id="PF06079">
    <property type="entry name" value="Apyrase"/>
    <property type="match status" value="1"/>
</dbReference>
<feature type="binding site" evidence="6">
    <location>
        <position position="198"/>
    </location>
    <ligand>
        <name>Ca(2+)</name>
        <dbReference type="ChEBI" id="CHEBI:29108"/>
    </ligand>
</feature>
<evidence type="ECO:0000256" key="7">
    <source>
        <dbReference type="SAM" id="Phobius"/>
    </source>
</evidence>
<evidence type="ECO:0000256" key="5">
    <source>
        <dbReference type="ARBA" id="ARBA00025738"/>
    </source>
</evidence>
<dbReference type="InterPro" id="IPR036258">
    <property type="entry name" value="Apyrase_sf"/>
</dbReference>
<evidence type="ECO:0000256" key="1">
    <source>
        <dbReference type="ARBA" id="ARBA00001913"/>
    </source>
</evidence>
<protein>
    <submittedName>
        <fullName evidence="9">Soluble calcium-activated nucleotidase 1-like</fullName>
    </submittedName>
</protein>
<keyword evidence="2 6" id="KW-0479">Metal-binding</keyword>
<reference evidence="9" key="1">
    <citation type="submission" date="2025-08" db="UniProtKB">
        <authorList>
            <consortium name="RefSeq"/>
        </authorList>
    </citation>
    <scope>IDENTIFICATION</scope>
</reference>
<evidence type="ECO:0000313" key="8">
    <source>
        <dbReference type="Proteomes" id="UP000079169"/>
    </source>
</evidence>
<feature type="transmembrane region" description="Helical" evidence="7">
    <location>
        <begin position="35"/>
        <end position="56"/>
    </location>
</feature>
<dbReference type="PANTHER" id="PTHR13023">
    <property type="entry name" value="APYRASE"/>
    <property type="match status" value="1"/>
</dbReference>
<evidence type="ECO:0000256" key="4">
    <source>
        <dbReference type="ARBA" id="ARBA00022837"/>
    </source>
</evidence>
<dbReference type="GO" id="GO:0005509">
    <property type="term" value="F:calcium ion binding"/>
    <property type="evidence" value="ECO:0007669"/>
    <property type="project" value="InterPro"/>
</dbReference>
<dbReference type="PANTHER" id="PTHR13023:SF3">
    <property type="entry name" value="SOLUBLE CALCIUM-ACTIVATED NUCLEOTIDASE 1"/>
    <property type="match status" value="1"/>
</dbReference>
<sequence length="298" mass="33418">MSANGGMNPLLKEWGASFKAPTVYRVSNGTLRIQVQLMSLIAFAGLFALILCVYYSHSTYNHVPAGFGPYESNIYLKSLGKGLMYNNTYPLTPPVQTAQGIQYRIGKYKLNNVRCKQCVVIFDQISIIWDSEKPTVLKSGYGLNGRGMELSELVVFDGKLLTVDDRTGIVYIVENNMVIPWVVLMDGNGQSPKGFKSEWATVKDETLYIGGMGKEWTSTTGEFLSYDPMWVKAVSNTGQVMHLNWTSNYMTLRRSLNIEFPGNNDGKKNDLQKMSIKREFRSGRLETGDILLTLPKTN</sequence>
<comment type="similarity">
    <text evidence="5">Belongs to the apyrase family.</text>
</comment>
<feature type="binding site" evidence="6">
    <location>
        <position position="151"/>
    </location>
    <ligand>
        <name>Ca(2+)</name>
        <dbReference type="ChEBI" id="CHEBI:29108"/>
    </ligand>
</feature>
<dbReference type="GO" id="GO:0030166">
    <property type="term" value="P:proteoglycan biosynthetic process"/>
    <property type="evidence" value="ECO:0007669"/>
    <property type="project" value="TreeGrafter"/>
</dbReference>
<dbReference type="KEGG" id="dci:103509559"/>
<keyword evidence="3" id="KW-0378">Hydrolase</keyword>
<evidence type="ECO:0000313" key="9">
    <source>
        <dbReference type="RefSeq" id="XP_026679655.1"/>
    </source>
</evidence>
<feature type="binding site" evidence="6">
    <location>
        <position position="152"/>
    </location>
    <ligand>
        <name>Ca(2+)</name>
        <dbReference type="ChEBI" id="CHEBI:29108"/>
    </ligand>
</feature>
<dbReference type="AlphaFoldDB" id="A0A3Q0IYZ1"/>
<dbReference type="Gene3D" id="2.120.10.100">
    <property type="entry name" value="Apyrase"/>
    <property type="match status" value="1"/>
</dbReference>
<dbReference type="PaxDb" id="121845-A0A3Q0IYZ1"/>
<name>A0A3Q0IYZ1_DIACI</name>
<evidence type="ECO:0000256" key="3">
    <source>
        <dbReference type="ARBA" id="ARBA00022801"/>
    </source>
</evidence>
<keyword evidence="7" id="KW-0472">Membrane</keyword>
<accession>A0A3Q0IYZ1</accession>
<dbReference type="GO" id="GO:0045134">
    <property type="term" value="F:UDP phosphatase activity"/>
    <property type="evidence" value="ECO:0007669"/>
    <property type="project" value="TreeGrafter"/>
</dbReference>
<dbReference type="InterPro" id="IPR009283">
    <property type="entry name" value="Apyrase"/>
</dbReference>
<gene>
    <name evidence="9" type="primary">LOC103509559</name>
</gene>
<keyword evidence="7" id="KW-1133">Transmembrane helix</keyword>
<organism evidence="8 9">
    <name type="scientific">Diaphorina citri</name>
    <name type="common">Asian citrus psyllid</name>
    <dbReference type="NCBI Taxonomy" id="121845"/>
    <lineage>
        <taxon>Eukaryota</taxon>
        <taxon>Metazoa</taxon>
        <taxon>Ecdysozoa</taxon>
        <taxon>Arthropoda</taxon>
        <taxon>Hexapoda</taxon>
        <taxon>Insecta</taxon>
        <taxon>Pterygota</taxon>
        <taxon>Neoptera</taxon>
        <taxon>Paraneoptera</taxon>
        <taxon>Hemiptera</taxon>
        <taxon>Sternorrhyncha</taxon>
        <taxon>Psylloidea</taxon>
        <taxon>Psyllidae</taxon>
        <taxon>Diaphorininae</taxon>
        <taxon>Diaphorina</taxon>
    </lineage>
</organism>
<dbReference type="STRING" id="121845.A0A3Q0IYZ1"/>
<comment type="cofactor">
    <cofactor evidence="1 6">
        <name>Ca(2+)</name>
        <dbReference type="ChEBI" id="CHEBI:29108"/>
    </cofactor>
</comment>
<dbReference type="GeneID" id="103509559"/>
<proteinExistence type="inferred from homology"/>
<dbReference type="RefSeq" id="XP_026679655.1">
    <property type="nucleotide sequence ID" value="XM_026823854.1"/>
</dbReference>
<keyword evidence="4 6" id="KW-0106">Calcium</keyword>
<keyword evidence="8" id="KW-1185">Reference proteome</keyword>